<name>A0AAN9C1A3_9CAEN</name>
<feature type="region of interest" description="Disordered" evidence="9">
    <location>
        <begin position="177"/>
        <end position="205"/>
    </location>
</feature>
<dbReference type="InterPro" id="IPR040287">
    <property type="entry name" value="RGM"/>
</dbReference>
<keyword evidence="14" id="KW-1185">Reference proteome</keyword>
<dbReference type="PANTHER" id="PTHR31428">
    <property type="entry name" value="RGM DOMAIN FAMILY MEMBER DRAG-1"/>
    <property type="match status" value="1"/>
</dbReference>
<protein>
    <recommendedName>
        <fullName evidence="15">Repulsive guidance molecule A</fullName>
    </recommendedName>
</protein>
<dbReference type="GO" id="GO:0005886">
    <property type="term" value="C:plasma membrane"/>
    <property type="evidence" value="ECO:0007669"/>
    <property type="project" value="UniProtKB-SubCell"/>
</dbReference>
<dbReference type="InterPro" id="IPR010536">
    <property type="entry name" value="RGM_N"/>
</dbReference>
<feature type="domain" description="Repulsive guidance molecule C-terminal" evidence="11">
    <location>
        <begin position="216"/>
        <end position="459"/>
    </location>
</feature>
<evidence type="ECO:0000259" key="11">
    <source>
        <dbReference type="Pfam" id="PF06534"/>
    </source>
</evidence>
<feature type="compositionally biased region" description="Low complexity" evidence="9">
    <location>
        <begin position="184"/>
        <end position="196"/>
    </location>
</feature>
<dbReference type="GO" id="GO:0098552">
    <property type="term" value="C:side of membrane"/>
    <property type="evidence" value="ECO:0007669"/>
    <property type="project" value="UniProtKB-KW"/>
</dbReference>
<feature type="region of interest" description="Disordered" evidence="9">
    <location>
        <begin position="1"/>
        <end position="26"/>
    </location>
</feature>
<dbReference type="Gene3D" id="3.40.1000.10">
    <property type="entry name" value="Mog1/PsbP, alpha/beta/alpha sandwich"/>
    <property type="match status" value="1"/>
</dbReference>
<evidence type="ECO:0000256" key="1">
    <source>
        <dbReference type="ARBA" id="ARBA00004609"/>
    </source>
</evidence>
<keyword evidence="5" id="KW-0732">Signal</keyword>
<keyword evidence="10" id="KW-1133">Transmembrane helix</keyword>
<keyword evidence="4" id="KW-0336">GPI-anchor</keyword>
<evidence type="ECO:0000256" key="9">
    <source>
        <dbReference type="SAM" id="MobiDB-lite"/>
    </source>
</evidence>
<keyword evidence="10" id="KW-0812">Transmembrane</keyword>
<keyword evidence="7" id="KW-0325">Glycoprotein</keyword>
<accession>A0AAN9C1A3</accession>
<feature type="transmembrane region" description="Helical" evidence="10">
    <location>
        <begin position="62"/>
        <end position="82"/>
    </location>
</feature>
<evidence type="ECO:0000256" key="7">
    <source>
        <dbReference type="ARBA" id="ARBA00023180"/>
    </source>
</evidence>
<dbReference type="GO" id="GO:0015026">
    <property type="term" value="F:coreceptor activity"/>
    <property type="evidence" value="ECO:0007669"/>
    <property type="project" value="TreeGrafter"/>
</dbReference>
<gene>
    <name evidence="13" type="ORF">V1264_001373</name>
</gene>
<proteinExistence type="inferred from homology"/>
<sequence length="513" mass="56803">MPRWRGAVSEARPPPGPRKHPPEWKGMGPPRCHCRTSYHHHHHPYHQYLHASITTSTHPLRLLLLLCLLYGFALASVSGFSLQQKSSCQIDQCYDQYKDALELVGGVGDVNPLGGGGGGVGEVSDSGDNEARCVALRTYWSCIKSTKNSSRGCQGNIHYYSVRNVLRNQMKQYNCTMHGPTVDPSSTSSSSSLSKQVPPPPRQVPDHCQYHGKKVFQHCGLFGDPHLRTFDNQFQTCKVKGAWPLVNNEYLIVQVTNDPVLGGQGDATATSKLTVIVKSNGECGSEHYHTYQAQTDSLPSAFEDGNTSIGPHGSVQVVEVEANRHIEIHVHYIATTIVVRQIGRYFTFAIHIPQSINENQHKGRSSGEPELCSKGCPASEQINYKQYLAQRRDTVTRIQSEATGPQVVISRYEAEEVCKDSGLVDFYFDSCVFDLMATGDKNFTLAALSALKDVLRLDPAMAPLENRTSLQPYDSAFGAATAFSRTVSWWWHVVCVVSLCLTLWQRGDVVVVR</sequence>
<comment type="similarity">
    <text evidence="2">Belongs to the repulsive guidance molecule (RGM) family.</text>
</comment>
<dbReference type="EMBL" id="JBAMIC010000001">
    <property type="protein sequence ID" value="KAK7115522.1"/>
    <property type="molecule type" value="Genomic_DNA"/>
</dbReference>
<comment type="caution">
    <text evidence="13">The sequence shown here is derived from an EMBL/GenBank/DDBJ whole genome shotgun (WGS) entry which is preliminary data.</text>
</comment>
<evidence type="ECO:0000256" key="3">
    <source>
        <dbReference type="ARBA" id="ARBA00022475"/>
    </source>
</evidence>
<evidence type="ECO:0008006" key="15">
    <source>
        <dbReference type="Google" id="ProtNLM"/>
    </source>
</evidence>
<dbReference type="Proteomes" id="UP001374579">
    <property type="component" value="Unassembled WGS sequence"/>
</dbReference>
<evidence type="ECO:0000256" key="10">
    <source>
        <dbReference type="SAM" id="Phobius"/>
    </source>
</evidence>
<evidence type="ECO:0000256" key="6">
    <source>
        <dbReference type="ARBA" id="ARBA00023136"/>
    </source>
</evidence>
<feature type="domain" description="Repulsive guidance molecule N-terminal" evidence="12">
    <location>
        <begin position="88"/>
        <end position="176"/>
    </location>
</feature>
<reference evidence="13 14" key="1">
    <citation type="submission" date="2024-02" db="EMBL/GenBank/DDBJ databases">
        <title>Chromosome-scale genome assembly of the rough periwinkle Littorina saxatilis.</title>
        <authorList>
            <person name="De Jode A."/>
            <person name="Faria R."/>
            <person name="Formenti G."/>
            <person name="Sims Y."/>
            <person name="Smith T.P."/>
            <person name="Tracey A."/>
            <person name="Wood J.M.D."/>
            <person name="Zagrodzka Z.B."/>
            <person name="Johannesson K."/>
            <person name="Butlin R.K."/>
            <person name="Leder E.H."/>
        </authorList>
    </citation>
    <scope>NUCLEOTIDE SEQUENCE [LARGE SCALE GENOMIC DNA]</scope>
    <source>
        <strain evidence="13">Snail1</strain>
        <tissue evidence="13">Muscle</tissue>
    </source>
</reference>
<evidence type="ECO:0000256" key="2">
    <source>
        <dbReference type="ARBA" id="ARBA00005321"/>
    </source>
</evidence>
<organism evidence="13 14">
    <name type="scientific">Littorina saxatilis</name>
    <dbReference type="NCBI Taxonomy" id="31220"/>
    <lineage>
        <taxon>Eukaryota</taxon>
        <taxon>Metazoa</taxon>
        <taxon>Spiralia</taxon>
        <taxon>Lophotrochozoa</taxon>
        <taxon>Mollusca</taxon>
        <taxon>Gastropoda</taxon>
        <taxon>Caenogastropoda</taxon>
        <taxon>Littorinimorpha</taxon>
        <taxon>Littorinoidea</taxon>
        <taxon>Littorinidae</taxon>
        <taxon>Littorina</taxon>
    </lineage>
</organism>
<evidence type="ECO:0000313" key="13">
    <source>
        <dbReference type="EMBL" id="KAK7115522.1"/>
    </source>
</evidence>
<dbReference type="GO" id="GO:0030509">
    <property type="term" value="P:BMP signaling pathway"/>
    <property type="evidence" value="ECO:0007669"/>
    <property type="project" value="TreeGrafter"/>
</dbReference>
<evidence type="ECO:0000259" key="12">
    <source>
        <dbReference type="Pfam" id="PF06535"/>
    </source>
</evidence>
<dbReference type="AlphaFoldDB" id="A0AAN9C1A3"/>
<keyword evidence="3" id="KW-1003">Cell membrane</keyword>
<comment type="subcellular location">
    <subcellularLocation>
        <location evidence="1">Cell membrane</location>
        <topology evidence="1">Lipid-anchor</topology>
        <topology evidence="1">GPI-anchor</topology>
    </subcellularLocation>
</comment>
<dbReference type="Pfam" id="PF06535">
    <property type="entry name" value="RGM_N"/>
    <property type="match status" value="1"/>
</dbReference>
<evidence type="ECO:0000313" key="14">
    <source>
        <dbReference type="Proteomes" id="UP001374579"/>
    </source>
</evidence>
<dbReference type="InterPro" id="IPR009496">
    <property type="entry name" value="RGM_C"/>
</dbReference>
<evidence type="ECO:0000256" key="8">
    <source>
        <dbReference type="ARBA" id="ARBA00023288"/>
    </source>
</evidence>
<evidence type="ECO:0000256" key="5">
    <source>
        <dbReference type="ARBA" id="ARBA00022729"/>
    </source>
</evidence>
<evidence type="ECO:0000256" key="4">
    <source>
        <dbReference type="ARBA" id="ARBA00022622"/>
    </source>
</evidence>
<dbReference type="PANTHER" id="PTHR31428:SF6">
    <property type="entry name" value="REPULSIVE GUIDANCE MOLECULE B HOMOLOG DRAG-1"/>
    <property type="match status" value="1"/>
</dbReference>
<keyword evidence="8" id="KW-0449">Lipoprotein</keyword>
<keyword evidence="6 10" id="KW-0472">Membrane</keyword>
<dbReference type="Pfam" id="PF06534">
    <property type="entry name" value="RGM_C"/>
    <property type="match status" value="1"/>
</dbReference>